<evidence type="ECO:0000313" key="1">
    <source>
        <dbReference type="EMBL" id="KKN81733.1"/>
    </source>
</evidence>
<proteinExistence type="predicted"/>
<name>A0A0F9WSF6_9ZZZZ</name>
<dbReference type="AlphaFoldDB" id="A0A0F9WSF6"/>
<dbReference type="EMBL" id="LAZR01000211">
    <property type="protein sequence ID" value="KKN81733.1"/>
    <property type="molecule type" value="Genomic_DNA"/>
</dbReference>
<gene>
    <name evidence="1" type="ORF">LCGC14_0316450</name>
</gene>
<reference evidence="1" key="1">
    <citation type="journal article" date="2015" name="Nature">
        <title>Complex archaea that bridge the gap between prokaryotes and eukaryotes.</title>
        <authorList>
            <person name="Spang A."/>
            <person name="Saw J.H."/>
            <person name="Jorgensen S.L."/>
            <person name="Zaremba-Niedzwiedzka K."/>
            <person name="Martijn J."/>
            <person name="Lind A.E."/>
            <person name="van Eijk R."/>
            <person name="Schleper C."/>
            <person name="Guy L."/>
            <person name="Ettema T.J."/>
        </authorList>
    </citation>
    <scope>NUCLEOTIDE SEQUENCE</scope>
</reference>
<accession>A0A0F9WSF6</accession>
<comment type="caution">
    <text evidence="1">The sequence shown here is derived from an EMBL/GenBank/DDBJ whole genome shotgun (WGS) entry which is preliminary data.</text>
</comment>
<sequence>MTNETKKTIAFCWPPKKCSECKVTDKCAYYEYMQNLHGKN</sequence>
<organism evidence="1">
    <name type="scientific">marine sediment metagenome</name>
    <dbReference type="NCBI Taxonomy" id="412755"/>
    <lineage>
        <taxon>unclassified sequences</taxon>
        <taxon>metagenomes</taxon>
        <taxon>ecological metagenomes</taxon>
    </lineage>
</organism>
<protein>
    <submittedName>
        <fullName evidence="1">Uncharacterized protein</fullName>
    </submittedName>
</protein>